<sequence length="143" mass="16526">MDGKKWRSSSKKYNQKQLKIFLGRSFSEHPYSRFAPESSPVPEHKASSSSSSSSSSGSYGSWSHNLQKLWMRMRKRFRREKRVYDCSNNHVIVPYNIYTYSQNFDDDGALASVEPENLCRSFSARFAASSSRSIMFTRVQSVR</sequence>
<name>A0A7C8YJB9_OPUST</name>
<dbReference type="EMBL" id="GISG01026901">
    <property type="protein sequence ID" value="MBA4619819.1"/>
    <property type="molecule type" value="Transcribed_RNA"/>
</dbReference>
<reference evidence="2" key="1">
    <citation type="journal article" date="2013" name="J. Plant Res.">
        <title>Effect of fungi and light on seed germination of three Opuntia species from semiarid lands of central Mexico.</title>
        <authorList>
            <person name="Delgado-Sanchez P."/>
            <person name="Jimenez-Bremont J.F."/>
            <person name="Guerrero-Gonzalez Mde L."/>
            <person name="Flores J."/>
        </authorList>
    </citation>
    <scope>NUCLEOTIDE SEQUENCE</scope>
    <source>
        <tissue evidence="2">Cladode</tissue>
    </source>
</reference>
<dbReference type="PANTHER" id="PTHR33168">
    <property type="entry name" value="STRESS INDUCED PROTEIN-RELATED"/>
    <property type="match status" value="1"/>
</dbReference>
<organism evidence="2">
    <name type="scientific">Opuntia streptacantha</name>
    <name type="common">Prickly pear cactus</name>
    <name type="synonym">Opuntia cardona</name>
    <dbReference type="NCBI Taxonomy" id="393608"/>
    <lineage>
        <taxon>Eukaryota</taxon>
        <taxon>Viridiplantae</taxon>
        <taxon>Streptophyta</taxon>
        <taxon>Embryophyta</taxon>
        <taxon>Tracheophyta</taxon>
        <taxon>Spermatophyta</taxon>
        <taxon>Magnoliopsida</taxon>
        <taxon>eudicotyledons</taxon>
        <taxon>Gunneridae</taxon>
        <taxon>Pentapetalae</taxon>
        <taxon>Caryophyllales</taxon>
        <taxon>Cactineae</taxon>
        <taxon>Cactaceae</taxon>
        <taxon>Opuntioideae</taxon>
        <taxon>Opuntia</taxon>
    </lineage>
</organism>
<feature type="region of interest" description="Disordered" evidence="1">
    <location>
        <begin position="33"/>
        <end position="62"/>
    </location>
</feature>
<proteinExistence type="predicted"/>
<reference evidence="2" key="2">
    <citation type="submission" date="2020-07" db="EMBL/GenBank/DDBJ databases">
        <authorList>
            <person name="Vera ALvarez R."/>
            <person name="Arias-Moreno D.M."/>
            <person name="Jimenez-Jacinto V."/>
            <person name="Jimenez-Bremont J.F."/>
            <person name="Swaminathan K."/>
            <person name="Moose S.P."/>
            <person name="Guerrero-Gonzalez M.L."/>
            <person name="Marino-Ramirez L."/>
            <person name="Landsman D."/>
            <person name="Rodriguez-Kessler M."/>
            <person name="Delgado-Sanchez P."/>
        </authorList>
    </citation>
    <scope>NUCLEOTIDE SEQUENCE</scope>
    <source>
        <tissue evidence="2">Cladode</tissue>
    </source>
</reference>
<evidence type="ECO:0000256" key="1">
    <source>
        <dbReference type="SAM" id="MobiDB-lite"/>
    </source>
</evidence>
<protein>
    <submittedName>
        <fullName evidence="2">Uncharacterized protein</fullName>
    </submittedName>
</protein>
<accession>A0A7C8YJB9</accession>
<feature type="compositionally biased region" description="Low complexity" evidence="1">
    <location>
        <begin position="47"/>
        <end position="62"/>
    </location>
</feature>
<dbReference type="AlphaFoldDB" id="A0A7C8YJB9"/>
<evidence type="ECO:0000313" key="2">
    <source>
        <dbReference type="EMBL" id="MBA4619819.1"/>
    </source>
</evidence>